<sequence length="45" mass="5051">MVRKGTSFGREDELRIVARKLTLTSRLQPLYCQVSIGTSEVLALN</sequence>
<protein>
    <submittedName>
        <fullName evidence="1">Uncharacterized protein</fullName>
    </submittedName>
</protein>
<proteinExistence type="predicted"/>
<comment type="caution">
    <text evidence="1">The sequence shown here is derived from an EMBL/GenBank/DDBJ whole genome shotgun (WGS) entry which is preliminary data.</text>
</comment>
<evidence type="ECO:0000313" key="1">
    <source>
        <dbReference type="EMBL" id="TDG73953.1"/>
    </source>
</evidence>
<reference evidence="1 2" key="1">
    <citation type="journal article" date="2019" name="Appl. Microbiol. Biotechnol.">
        <title>Uncovering carbohydrate metabolism through a genotype-phenotype association study of 56 lactic acid bacteria genomes.</title>
        <authorList>
            <person name="Buron-Moles G."/>
            <person name="Chailyan A."/>
            <person name="Dolejs I."/>
            <person name="Forster J."/>
            <person name="Miks M.H."/>
        </authorList>
    </citation>
    <scope>NUCLEOTIDE SEQUENCE [LARGE SCALE GENOMIC DNA]</scope>
    <source>
        <strain evidence="1 2">ATCC 49373</strain>
    </source>
</reference>
<accession>A0A4R5NHC4</accession>
<dbReference type="EMBL" id="PUFO01000080">
    <property type="protein sequence ID" value="TDG73953.1"/>
    <property type="molecule type" value="Genomic_DNA"/>
</dbReference>
<dbReference type="AlphaFoldDB" id="A0A4R5NHC4"/>
<evidence type="ECO:0000313" key="2">
    <source>
        <dbReference type="Proteomes" id="UP000294854"/>
    </source>
</evidence>
<organism evidence="1 2">
    <name type="scientific">Secundilactobacillus malefermentans</name>
    <dbReference type="NCBI Taxonomy" id="176292"/>
    <lineage>
        <taxon>Bacteria</taxon>
        <taxon>Bacillati</taxon>
        <taxon>Bacillota</taxon>
        <taxon>Bacilli</taxon>
        <taxon>Lactobacillales</taxon>
        <taxon>Lactobacillaceae</taxon>
        <taxon>Secundilactobacillus</taxon>
    </lineage>
</organism>
<gene>
    <name evidence="1" type="ORF">C5L31_002104</name>
</gene>
<name>A0A4R5NHC4_9LACO</name>
<dbReference type="Proteomes" id="UP000294854">
    <property type="component" value="Unassembled WGS sequence"/>
</dbReference>
<keyword evidence="2" id="KW-1185">Reference proteome</keyword>